<dbReference type="EMBL" id="RRAZ01000093">
    <property type="protein sequence ID" value="RRH67308.1"/>
    <property type="molecule type" value="Genomic_DNA"/>
</dbReference>
<sequence length="43" mass="4770">MKKTRFAEPQIMAVLREAESGVAVPAVCRTYGLSTASFYIYGR</sequence>
<dbReference type="OrthoDB" id="9813285at2"/>
<keyword evidence="2" id="KW-1185">Reference proteome</keyword>
<dbReference type="Pfam" id="PF01527">
    <property type="entry name" value="HTH_Tnp_1"/>
    <property type="match status" value="1"/>
</dbReference>
<protein>
    <recommendedName>
        <fullName evidence="3">Transposase</fullName>
    </recommendedName>
</protein>
<dbReference type="RefSeq" id="WP_124966917.1">
    <property type="nucleotide sequence ID" value="NZ_RRAZ01000093.1"/>
</dbReference>
<dbReference type="GO" id="GO:0003677">
    <property type="term" value="F:DNA binding"/>
    <property type="evidence" value="ECO:0007669"/>
    <property type="project" value="InterPro"/>
</dbReference>
<gene>
    <name evidence="1" type="ORF">EG244_20190</name>
</gene>
<accession>A0A3P3D4Q8</accession>
<dbReference type="InterPro" id="IPR002514">
    <property type="entry name" value="Transposase_8"/>
</dbReference>
<name>A0A3P3D4Q8_9RHOB</name>
<dbReference type="GO" id="GO:0004803">
    <property type="term" value="F:transposase activity"/>
    <property type="evidence" value="ECO:0007669"/>
    <property type="project" value="InterPro"/>
</dbReference>
<evidence type="ECO:0000313" key="1">
    <source>
        <dbReference type="EMBL" id="RRH67308.1"/>
    </source>
</evidence>
<dbReference type="Proteomes" id="UP000282125">
    <property type="component" value="Unassembled WGS sequence"/>
</dbReference>
<evidence type="ECO:0000313" key="2">
    <source>
        <dbReference type="Proteomes" id="UP000282125"/>
    </source>
</evidence>
<dbReference type="GO" id="GO:0006313">
    <property type="term" value="P:DNA transposition"/>
    <property type="evidence" value="ECO:0007669"/>
    <property type="project" value="InterPro"/>
</dbReference>
<evidence type="ECO:0008006" key="3">
    <source>
        <dbReference type="Google" id="ProtNLM"/>
    </source>
</evidence>
<proteinExistence type="predicted"/>
<reference evidence="1 2" key="1">
    <citation type="submission" date="2018-11" db="EMBL/GenBank/DDBJ databases">
        <title>Gemmobacter sp. nov., YIM 102744-1 draft genome.</title>
        <authorList>
            <person name="Li G."/>
            <person name="Jiang Y."/>
        </authorList>
    </citation>
    <scope>NUCLEOTIDE SEQUENCE [LARGE SCALE GENOMIC DNA]</scope>
    <source>
        <strain evidence="1 2">YIM 102744-1</strain>
    </source>
</reference>
<organism evidence="1 2">
    <name type="scientific">Falsigemmobacter faecalis</name>
    <dbReference type="NCBI Taxonomy" id="2488730"/>
    <lineage>
        <taxon>Bacteria</taxon>
        <taxon>Pseudomonadati</taxon>
        <taxon>Pseudomonadota</taxon>
        <taxon>Alphaproteobacteria</taxon>
        <taxon>Rhodobacterales</taxon>
        <taxon>Paracoccaceae</taxon>
        <taxon>Falsigemmobacter</taxon>
    </lineage>
</organism>
<comment type="caution">
    <text evidence="1">The sequence shown here is derived from an EMBL/GenBank/DDBJ whole genome shotgun (WGS) entry which is preliminary data.</text>
</comment>
<dbReference type="AlphaFoldDB" id="A0A3P3D4Q8"/>